<dbReference type="PANTHER" id="PTHR13374">
    <property type="entry name" value="DET1 HOMOLOG DE-ETIOLATED-1 HOMOLOG"/>
    <property type="match status" value="1"/>
</dbReference>
<dbReference type="GO" id="GO:0005634">
    <property type="term" value="C:nucleus"/>
    <property type="evidence" value="ECO:0007669"/>
    <property type="project" value="TreeGrafter"/>
</dbReference>
<keyword evidence="2" id="KW-1185">Reference proteome</keyword>
<protein>
    <submittedName>
        <fullName evidence="1">DET1 homolog</fullName>
    </submittedName>
</protein>
<dbReference type="GO" id="GO:0032436">
    <property type="term" value="P:positive regulation of proteasomal ubiquitin-dependent protein catabolic process"/>
    <property type="evidence" value="ECO:0007669"/>
    <property type="project" value="TreeGrafter"/>
</dbReference>
<dbReference type="EMBL" id="CASHTH010003173">
    <property type="protein sequence ID" value="CAI8041227.1"/>
    <property type="molecule type" value="Genomic_DNA"/>
</dbReference>
<accession>A0AA35T5K2</accession>
<dbReference type="AlphaFoldDB" id="A0AA35T5K2"/>
<dbReference type="GO" id="GO:0031625">
    <property type="term" value="F:ubiquitin protein ligase binding"/>
    <property type="evidence" value="ECO:0007669"/>
    <property type="project" value="TreeGrafter"/>
</dbReference>
<dbReference type="GO" id="GO:0031461">
    <property type="term" value="C:cullin-RING ubiquitin ligase complex"/>
    <property type="evidence" value="ECO:0007669"/>
    <property type="project" value="TreeGrafter"/>
</dbReference>
<dbReference type="Pfam" id="PF09737">
    <property type="entry name" value="Det1"/>
    <property type="match status" value="1"/>
</dbReference>
<sequence>MSSLANNQHCRTLHEKFKKSIRCAKYGGSTEATRRLLGQLPVCSQSFSNSPYLDLALFYYDDKWISPLERPKPCGDTPIKFFSRESGQFKFQLENAAVRIPTGSQASNRRLVAFIFHPSEPFVISIQKALYDYVVSFHFRNCFT</sequence>
<dbReference type="GO" id="GO:1990756">
    <property type="term" value="F:ubiquitin-like ligase-substrate adaptor activity"/>
    <property type="evidence" value="ECO:0007669"/>
    <property type="project" value="TreeGrafter"/>
</dbReference>
<evidence type="ECO:0000313" key="1">
    <source>
        <dbReference type="EMBL" id="CAI8041227.1"/>
    </source>
</evidence>
<comment type="caution">
    <text evidence="1">The sequence shown here is derived from an EMBL/GenBank/DDBJ whole genome shotgun (WGS) entry which is preliminary data.</text>
</comment>
<evidence type="ECO:0000313" key="2">
    <source>
        <dbReference type="Proteomes" id="UP001174909"/>
    </source>
</evidence>
<dbReference type="PANTHER" id="PTHR13374:SF3">
    <property type="entry name" value="DET1 HOMOLOG"/>
    <property type="match status" value="1"/>
</dbReference>
<dbReference type="GO" id="GO:0016567">
    <property type="term" value="P:protein ubiquitination"/>
    <property type="evidence" value="ECO:0007669"/>
    <property type="project" value="TreeGrafter"/>
</dbReference>
<name>A0AA35T5K2_GEOBA</name>
<dbReference type="Proteomes" id="UP001174909">
    <property type="component" value="Unassembled WGS sequence"/>
</dbReference>
<gene>
    <name evidence="1" type="ORF">GBAR_LOCUS22929</name>
</gene>
<dbReference type="InterPro" id="IPR019138">
    <property type="entry name" value="De-etiolated_protein_1_Det1"/>
</dbReference>
<organism evidence="1 2">
    <name type="scientific">Geodia barretti</name>
    <name type="common">Barrett's horny sponge</name>
    <dbReference type="NCBI Taxonomy" id="519541"/>
    <lineage>
        <taxon>Eukaryota</taxon>
        <taxon>Metazoa</taxon>
        <taxon>Porifera</taxon>
        <taxon>Demospongiae</taxon>
        <taxon>Heteroscleromorpha</taxon>
        <taxon>Tetractinellida</taxon>
        <taxon>Astrophorina</taxon>
        <taxon>Geodiidae</taxon>
        <taxon>Geodia</taxon>
    </lineage>
</organism>
<proteinExistence type="predicted"/>
<reference evidence="1" key="1">
    <citation type="submission" date="2023-03" db="EMBL/GenBank/DDBJ databases">
        <authorList>
            <person name="Steffen K."/>
            <person name="Cardenas P."/>
        </authorList>
    </citation>
    <scope>NUCLEOTIDE SEQUENCE</scope>
</reference>